<protein>
    <submittedName>
        <fullName evidence="2">Putative nucleotidyltransferase, Ribonuclease H</fullName>
    </submittedName>
</protein>
<dbReference type="InterPro" id="IPR012337">
    <property type="entry name" value="RNaseH-like_sf"/>
</dbReference>
<dbReference type="GO" id="GO:0016740">
    <property type="term" value="F:transferase activity"/>
    <property type="evidence" value="ECO:0007669"/>
    <property type="project" value="UniProtKB-KW"/>
</dbReference>
<sequence length="76" mass="8995">MDFVSGFPKTQKEYDSIWVIVDRLTKSAHFLPMNMRYSLERLAELYIREVVRLHGIPSSIVSDRDPRFTSNFWTSL</sequence>
<dbReference type="AlphaFoldDB" id="A0A6A4P726"/>
<keyword evidence="2" id="KW-0808">Transferase</keyword>
<name>A0A6A4P726_LUPAL</name>
<dbReference type="GO" id="GO:0015074">
    <property type="term" value="P:DNA integration"/>
    <property type="evidence" value="ECO:0007669"/>
    <property type="project" value="InterPro"/>
</dbReference>
<dbReference type="SUPFAM" id="SSF53098">
    <property type="entry name" value="Ribonuclease H-like"/>
    <property type="match status" value="1"/>
</dbReference>
<dbReference type="Proteomes" id="UP000447434">
    <property type="component" value="Chromosome 16"/>
</dbReference>
<comment type="caution">
    <text evidence="2">The sequence shown here is derived from an EMBL/GenBank/DDBJ whole genome shotgun (WGS) entry which is preliminary data.</text>
</comment>
<dbReference type="GO" id="GO:0003676">
    <property type="term" value="F:nucleic acid binding"/>
    <property type="evidence" value="ECO:0007669"/>
    <property type="project" value="InterPro"/>
</dbReference>
<reference evidence="3" key="1">
    <citation type="journal article" date="2020" name="Nat. Commun.">
        <title>Genome sequence of the cluster root forming white lupin.</title>
        <authorList>
            <person name="Hufnagel B."/>
            <person name="Marques A."/>
            <person name="Soriano A."/>
            <person name="Marques L."/>
            <person name="Divol F."/>
            <person name="Doumas P."/>
            <person name="Sallet E."/>
            <person name="Mancinotti D."/>
            <person name="Carrere S."/>
            <person name="Marande W."/>
            <person name="Arribat S."/>
            <person name="Keller J."/>
            <person name="Huneau C."/>
            <person name="Blein T."/>
            <person name="Aime D."/>
            <person name="Laguerre M."/>
            <person name="Taylor J."/>
            <person name="Schubert V."/>
            <person name="Nelson M."/>
            <person name="Geu-Flores F."/>
            <person name="Crespi M."/>
            <person name="Gallardo-Guerrero K."/>
            <person name="Delaux P.-M."/>
            <person name="Salse J."/>
            <person name="Berges H."/>
            <person name="Guyot R."/>
            <person name="Gouzy J."/>
            <person name="Peret B."/>
        </authorList>
    </citation>
    <scope>NUCLEOTIDE SEQUENCE [LARGE SCALE GENOMIC DNA]</scope>
    <source>
        <strain evidence="3">cv. Amiga</strain>
    </source>
</reference>
<evidence type="ECO:0000313" key="3">
    <source>
        <dbReference type="Proteomes" id="UP000447434"/>
    </source>
</evidence>
<organism evidence="2 3">
    <name type="scientific">Lupinus albus</name>
    <name type="common">White lupine</name>
    <name type="synonym">Lupinus termis</name>
    <dbReference type="NCBI Taxonomy" id="3870"/>
    <lineage>
        <taxon>Eukaryota</taxon>
        <taxon>Viridiplantae</taxon>
        <taxon>Streptophyta</taxon>
        <taxon>Embryophyta</taxon>
        <taxon>Tracheophyta</taxon>
        <taxon>Spermatophyta</taxon>
        <taxon>Magnoliopsida</taxon>
        <taxon>eudicotyledons</taxon>
        <taxon>Gunneridae</taxon>
        <taxon>Pentapetalae</taxon>
        <taxon>rosids</taxon>
        <taxon>fabids</taxon>
        <taxon>Fabales</taxon>
        <taxon>Fabaceae</taxon>
        <taxon>Papilionoideae</taxon>
        <taxon>50 kb inversion clade</taxon>
        <taxon>genistoids sensu lato</taxon>
        <taxon>core genistoids</taxon>
        <taxon>Genisteae</taxon>
        <taxon>Lupinus</taxon>
    </lineage>
</organism>
<keyword evidence="3" id="KW-1185">Reference proteome</keyword>
<dbReference type="InterPro" id="IPR036397">
    <property type="entry name" value="RNaseH_sf"/>
</dbReference>
<evidence type="ECO:0000259" key="1">
    <source>
        <dbReference type="PROSITE" id="PS50994"/>
    </source>
</evidence>
<dbReference type="Gene3D" id="3.30.420.10">
    <property type="entry name" value="Ribonuclease H-like superfamily/Ribonuclease H"/>
    <property type="match status" value="1"/>
</dbReference>
<proteinExistence type="predicted"/>
<dbReference type="PANTHER" id="PTHR35046:SF26">
    <property type="entry name" value="RNA-DIRECTED DNA POLYMERASE"/>
    <property type="match status" value="1"/>
</dbReference>
<dbReference type="PROSITE" id="PS50994">
    <property type="entry name" value="INTEGRASE"/>
    <property type="match status" value="1"/>
</dbReference>
<gene>
    <name evidence="2" type="ORF">Lalb_Chr16g0388251</name>
</gene>
<evidence type="ECO:0000313" key="2">
    <source>
        <dbReference type="EMBL" id="KAE9597602.1"/>
    </source>
</evidence>
<dbReference type="InterPro" id="IPR001584">
    <property type="entry name" value="Integrase_cat-core"/>
</dbReference>
<dbReference type="PANTHER" id="PTHR35046">
    <property type="entry name" value="ZINC KNUCKLE (CCHC-TYPE) FAMILY PROTEIN"/>
    <property type="match status" value="1"/>
</dbReference>
<feature type="domain" description="Integrase catalytic" evidence="1">
    <location>
        <begin position="1"/>
        <end position="76"/>
    </location>
</feature>
<dbReference type="EMBL" id="WOCE01000016">
    <property type="protein sequence ID" value="KAE9597602.1"/>
    <property type="molecule type" value="Genomic_DNA"/>
</dbReference>
<dbReference type="OrthoDB" id="1435404at2759"/>
<accession>A0A6A4P726</accession>